<gene>
    <name evidence="2" type="ORF">OKIOD_LOCUS10642</name>
</gene>
<reference evidence="2 3" key="1">
    <citation type="submission" date="2021-04" db="EMBL/GenBank/DDBJ databases">
        <authorList>
            <person name="Bliznina A."/>
        </authorList>
    </citation>
    <scope>NUCLEOTIDE SEQUENCE [LARGE SCALE GENOMIC DNA]</scope>
</reference>
<name>A0ABN7SVJ8_OIKDI</name>
<accession>A0ABN7SVJ8</accession>
<organism evidence="2 3">
    <name type="scientific">Oikopleura dioica</name>
    <name type="common">Tunicate</name>
    <dbReference type="NCBI Taxonomy" id="34765"/>
    <lineage>
        <taxon>Eukaryota</taxon>
        <taxon>Metazoa</taxon>
        <taxon>Chordata</taxon>
        <taxon>Tunicata</taxon>
        <taxon>Appendicularia</taxon>
        <taxon>Copelata</taxon>
        <taxon>Oikopleuridae</taxon>
        <taxon>Oikopleura</taxon>
    </lineage>
</organism>
<feature type="coiled-coil region" evidence="1">
    <location>
        <begin position="4"/>
        <end position="42"/>
    </location>
</feature>
<proteinExistence type="predicted"/>
<protein>
    <submittedName>
        <fullName evidence="2">Oidioi.mRNA.OKI2018_I69.chr1.g1877.t1.cds</fullName>
    </submittedName>
</protein>
<sequence>MPTMSQLIEEIHRNKKDIESLNKQIHEQNQQHEEAMRSQREEFEVERYNFRGELAQVKKELHSEINIKMEQSQKRQKNTESAVDDILTDNLITSEDFHETIENLRKTIDTRLSSLEERLARIEAHNIQRARTDSERYNDLIARFDRQDQESARREEILFRHFGVNI</sequence>
<evidence type="ECO:0000256" key="1">
    <source>
        <dbReference type="SAM" id="Coils"/>
    </source>
</evidence>
<evidence type="ECO:0000313" key="3">
    <source>
        <dbReference type="Proteomes" id="UP001158576"/>
    </source>
</evidence>
<keyword evidence="1" id="KW-0175">Coiled coil</keyword>
<evidence type="ECO:0000313" key="2">
    <source>
        <dbReference type="EMBL" id="CAG5105147.1"/>
    </source>
</evidence>
<dbReference type="EMBL" id="OU015566">
    <property type="protein sequence ID" value="CAG5105147.1"/>
    <property type="molecule type" value="Genomic_DNA"/>
</dbReference>
<keyword evidence="3" id="KW-1185">Reference proteome</keyword>
<dbReference type="Proteomes" id="UP001158576">
    <property type="component" value="Chromosome 1"/>
</dbReference>